<sequence length="125" mass="13927">MVFNDTLNARLLCPYSCLQARVKPSCGRLVGFSSGPVNPHGVTAVTRGRRCALALWFTKEKLYRDMVYKTHIPGCHGSTDDHLTTINSHVPRFYPLITDLPSSLQSSSFPHRSSEPSEKHRAVCV</sequence>
<evidence type="ECO:0000313" key="2">
    <source>
        <dbReference type="EMBL" id="MEQ2174796.1"/>
    </source>
</evidence>
<dbReference type="EMBL" id="JAHRIO010050682">
    <property type="protein sequence ID" value="MEQ2174796.1"/>
    <property type="molecule type" value="Genomic_DNA"/>
</dbReference>
<name>A0ABV0NTN8_9TELE</name>
<dbReference type="Gene3D" id="2.60.120.620">
    <property type="entry name" value="q2cbj1_9rhob like domain"/>
    <property type="match status" value="1"/>
</dbReference>
<dbReference type="PANTHER" id="PTHR14049">
    <property type="entry name" value="LEPRECAN 1"/>
    <property type="match status" value="1"/>
</dbReference>
<accession>A0ABV0NTN8</accession>
<dbReference type="PANTHER" id="PTHR14049:SF15">
    <property type="entry name" value="PROCOLLAGEN-PROLINE 3-DIOXYGENASE"/>
    <property type="match status" value="1"/>
</dbReference>
<proteinExistence type="predicted"/>
<dbReference type="InterPro" id="IPR039575">
    <property type="entry name" value="P3H"/>
</dbReference>
<protein>
    <submittedName>
        <fullName evidence="2">Uncharacterized protein</fullName>
    </submittedName>
</protein>
<evidence type="ECO:0000313" key="3">
    <source>
        <dbReference type="Proteomes" id="UP001476798"/>
    </source>
</evidence>
<comment type="caution">
    <text evidence="2">The sequence shown here is derived from an EMBL/GenBank/DDBJ whole genome shotgun (WGS) entry which is preliminary data.</text>
</comment>
<organism evidence="2 3">
    <name type="scientific">Goodea atripinnis</name>
    <dbReference type="NCBI Taxonomy" id="208336"/>
    <lineage>
        <taxon>Eukaryota</taxon>
        <taxon>Metazoa</taxon>
        <taxon>Chordata</taxon>
        <taxon>Craniata</taxon>
        <taxon>Vertebrata</taxon>
        <taxon>Euteleostomi</taxon>
        <taxon>Actinopterygii</taxon>
        <taxon>Neopterygii</taxon>
        <taxon>Teleostei</taxon>
        <taxon>Neoteleostei</taxon>
        <taxon>Acanthomorphata</taxon>
        <taxon>Ovalentaria</taxon>
        <taxon>Atherinomorphae</taxon>
        <taxon>Cyprinodontiformes</taxon>
        <taxon>Goodeidae</taxon>
        <taxon>Goodea</taxon>
    </lineage>
</organism>
<dbReference type="Proteomes" id="UP001476798">
    <property type="component" value="Unassembled WGS sequence"/>
</dbReference>
<evidence type="ECO:0000256" key="1">
    <source>
        <dbReference type="SAM" id="MobiDB-lite"/>
    </source>
</evidence>
<reference evidence="2 3" key="1">
    <citation type="submission" date="2021-06" db="EMBL/GenBank/DDBJ databases">
        <authorList>
            <person name="Palmer J.M."/>
        </authorList>
    </citation>
    <scope>NUCLEOTIDE SEQUENCE [LARGE SCALE GENOMIC DNA]</scope>
    <source>
        <strain evidence="2 3">GA_2019</strain>
        <tissue evidence="2">Muscle</tissue>
    </source>
</reference>
<feature type="region of interest" description="Disordered" evidence="1">
    <location>
        <begin position="105"/>
        <end position="125"/>
    </location>
</feature>
<gene>
    <name evidence="2" type="ORF">GOODEAATRI_011507</name>
</gene>
<feature type="compositionally biased region" description="Basic and acidic residues" evidence="1">
    <location>
        <begin position="112"/>
        <end position="125"/>
    </location>
</feature>
<keyword evidence="3" id="KW-1185">Reference proteome</keyword>